<evidence type="ECO:0000313" key="2">
    <source>
        <dbReference type="EMBL" id="KOM34643.1"/>
    </source>
</evidence>
<protein>
    <submittedName>
        <fullName evidence="2">Uncharacterized protein</fullName>
    </submittedName>
</protein>
<name>A0A0L9TVM1_PHAAN</name>
<reference evidence="3" key="1">
    <citation type="journal article" date="2015" name="Proc. Natl. Acad. Sci. U.S.A.">
        <title>Genome sequencing of adzuki bean (Vigna angularis) provides insight into high starch and low fat accumulation and domestication.</title>
        <authorList>
            <person name="Yang K."/>
            <person name="Tian Z."/>
            <person name="Chen C."/>
            <person name="Luo L."/>
            <person name="Zhao B."/>
            <person name="Wang Z."/>
            <person name="Yu L."/>
            <person name="Li Y."/>
            <person name="Sun Y."/>
            <person name="Li W."/>
            <person name="Chen Y."/>
            <person name="Li Y."/>
            <person name="Zhang Y."/>
            <person name="Ai D."/>
            <person name="Zhao J."/>
            <person name="Shang C."/>
            <person name="Ma Y."/>
            <person name="Wu B."/>
            <person name="Wang M."/>
            <person name="Gao L."/>
            <person name="Sun D."/>
            <person name="Zhang P."/>
            <person name="Guo F."/>
            <person name="Wang W."/>
            <person name="Li Y."/>
            <person name="Wang J."/>
            <person name="Varshney R.K."/>
            <person name="Wang J."/>
            <person name="Ling H.Q."/>
            <person name="Wan P."/>
        </authorList>
    </citation>
    <scope>NUCLEOTIDE SEQUENCE</scope>
    <source>
        <strain evidence="3">cv. Jingnong 6</strain>
    </source>
</reference>
<sequence>MGTYVYHYALQPYFLFPGQIFEVKAVEESQVKGKVLWTSCEFGERSEEGERWNQKRHKKVQKEESQLPLNGSLPLSGTQEFTGDPLRGTTTAEGKNRARALTAERVLCLMYAECNLVKNLTIWALNSIKVISTTGGNLTQAWIKVNFGKLPDNSRTNHNNNGSNKALKSTKFMANQFPYCQGNFNEGWKPHPSIGQEQSGQAGQLGQFNKQQQQPVLSGSLDETLQRFLKNSDSTQKSIEESCKRMEMHLRYISQRLNEEVNTEVNLKEEGQAIVTQSEKILDEKKIGGDEEKIERKEKEELSEKNKDEGWPPHRAKRIKTIRSKKRRIQMIAQIDEEIEIALTDECYHN</sequence>
<dbReference type="EMBL" id="CM003372">
    <property type="protein sequence ID" value="KOM34643.1"/>
    <property type="molecule type" value="Genomic_DNA"/>
</dbReference>
<feature type="region of interest" description="Disordered" evidence="1">
    <location>
        <begin position="291"/>
        <end position="316"/>
    </location>
</feature>
<feature type="compositionally biased region" description="Basic and acidic residues" evidence="1">
    <location>
        <begin position="291"/>
        <end position="312"/>
    </location>
</feature>
<dbReference type="Proteomes" id="UP000053144">
    <property type="component" value="Chromosome 2"/>
</dbReference>
<evidence type="ECO:0000256" key="1">
    <source>
        <dbReference type="SAM" id="MobiDB-lite"/>
    </source>
</evidence>
<feature type="compositionally biased region" description="Low complexity" evidence="1">
    <location>
        <begin position="201"/>
        <end position="214"/>
    </location>
</feature>
<dbReference type="AlphaFoldDB" id="A0A0L9TVM1"/>
<feature type="compositionally biased region" description="Polar residues" evidence="1">
    <location>
        <begin position="67"/>
        <end position="81"/>
    </location>
</feature>
<organism evidence="2 3">
    <name type="scientific">Phaseolus angularis</name>
    <name type="common">Azuki bean</name>
    <name type="synonym">Vigna angularis</name>
    <dbReference type="NCBI Taxonomy" id="3914"/>
    <lineage>
        <taxon>Eukaryota</taxon>
        <taxon>Viridiplantae</taxon>
        <taxon>Streptophyta</taxon>
        <taxon>Embryophyta</taxon>
        <taxon>Tracheophyta</taxon>
        <taxon>Spermatophyta</taxon>
        <taxon>Magnoliopsida</taxon>
        <taxon>eudicotyledons</taxon>
        <taxon>Gunneridae</taxon>
        <taxon>Pentapetalae</taxon>
        <taxon>rosids</taxon>
        <taxon>fabids</taxon>
        <taxon>Fabales</taxon>
        <taxon>Fabaceae</taxon>
        <taxon>Papilionoideae</taxon>
        <taxon>50 kb inversion clade</taxon>
        <taxon>NPAAA clade</taxon>
        <taxon>indigoferoid/millettioid clade</taxon>
        <taxon>Phaseoleae</taxon>
        <taxon>Vigna</taxon>
    </lineage>
</organism>
<proteinExistence type="predicted"/>
<dbReference type="Gramene" id="KOM34643">
    <property type="protein sequence ID" value="KOM34643"/>
    <property type="gene ID" value="LR48_Vigan02g079300"/>
</dbReference>
<accession>A0A0L9TVM1</accession>
<feature type="region of interest" description="Disordered" evidence="1">
    <location>
        <begin position="192"/>
        <end position="215"/>
    </location>
</feature>
<feature type="region of interest" description="Disordered" evidence="1">
    <location>
        <begin position="52"/>
        <end position="93"/>
    </location>
</feature>
<gene>
    <name evidence="2" type="ORF">LR48_Vigan02g079300</name>
</gene>
<evidence type="ECO:0000313" key="3">
    <source>
        <dbReference type="Proteomes" id="UP000053144"/>
    </source>
</evidence>